<dbReference type="HOGENOM" id="CLU_585394_0_0_1"/>
<protein>
    <submittedName>
        <fullName evidence="1">Uncharacterized protein</fullName>
    </submittedName>
</protein>
<dbReference type="EMBL" id="KN833035">
    <property type="protein sequence ID" value="KIM76419.1"/>
    <property type="molecule type" value="Genomic_DNA"/>
</dbReference>
<keyword evidence="2" id="KW-1185">Reference proteome</keyword>
<name>A0A0C3F8Y7_PILCF</name>
<reference evidence="2" key="2">
    <citation type="submission" date="2015-01" db="EMBL/GenBank/DDBJ databases">
        <title>Evolutionary Origins and Diversification of the Mycorrhizal Mutualists.</title>
        <authorList>
            <consortium name="DOE Joint Genome Institute"/>
            <consortium name="Mycorrhizal Genomics Consortium"/>
            <person name="Kohler A."/>
            <person name="Kuo A."/>
            <person name="Nagy L.G."/>
            <person name="Floudas D."/>
            <person name="Copeland A."/>
            <person name="Barry K.W."/>
            <person name="Cichocki N."/>
            <person name="Veneault-Fourrey C."/>
            <person name="LaButti K."/>
            <person name="Lindquist E.A."/>
            <person name="Lipzen A."/>
            <person name="Lundell T."/>
            <person name="Morin E."/>
            <person name="Murat C."/>
            <person name="Riley R."/>
            <person name="Ohm R."/>
            <person name="Sun H."/>
            <person name="Tunlid A."/>
            <person name="Henrissat B."/>
            <person name="Grigoriev I.V."/>
            <person name="Hibbett D.S."/>
            <person name="Martin F."/>
        </authorList>
    </citation>
    <scope>NUCLEOTIDE SEQUENCE [LARGE SCALE GENOMIC DNA]</scope>
    <source>
        <strain evidence="2">F 1598</strain>
    </source>
</reference>
<accession>A0A0C3F8Y7</accession>
<proteinExistence type="predicted"/>
<dbReference type="InParanoid" id="A0A0C3F8Y7"/>
<dbReference type="AlphaFoldDB" id="A0A0C3F8Y7"/>
<evidence type="ECO:0000313" key="2">
    <source>
        <dbReference type="Proteomes" id="UP000054166"/>
    </source>
</evidence>
<evidence type="ECO:0000313" key="1">
    <source>
        <dbReference type="EMBL" id="KIM76419.1"/>
    </source>
</evidence>
<sequence length="467" mass="51540">MDFARLIKATVFIFVTGDIALRYYRPYASLTTVIMSVPNAPVPRITNEQDTDIYRQLPLFSETVSAIQRGILISPKLLLYYVGLALGSLSVGYSAENEALFKQIWLFIRDYFPTILLKKMPHGSYGSVGLLHTGKPLISLSHDLVWAFENATSNNRLQLRVVVTTALLRELSHSIHPFIFGCLQPETEGPGNRFFEDRVLRCFLGLSFDQEATDISSLKGIFLTSGDKCHVPGQSADPFNSYPLLNHSFYYLVSGRAACSIWFSALVAGRDPAWDLNTIPVEGAPEPEVTCTWSCNVGKDDAMTSLPGSPLPPPPPPTPARPFTDSWCLPGWEALPTPSDFSPVWSPSPSPPPTPPPTISVNIFSVTEEQLNILFVAWANGNTKSGNDILTKQSTGGKVFDENYVQKMHECINNGLIQQPHNEIIFEPILPPTQPSLPGSLIMDDSASSHHGRWCYRDVDKGEGESD</sequence>
<reference evidence="1 2" key="1">
    <citation type="submission" date="2014-04" db="EMBL/GenBank/DDBJ databases">
        <authorList>
            <consortium name="DOE Joint Genome Institute"/>
            <person name="Kuo A."/>
            <person name="Tarkka M."/>
            <person name="Buscot F."/>
            <person name="Kohler A."/>
            <person name="Nagy L.G."/>
            <person name="Floudas D."/>
            <person name="Copeland A."/>
            <person name="Barry K.W."/>
            <person name="Cichocki N."/>
            <person name="Veneault-Fourrey C."/>
            <person name="LaButti K."/>
            <person name="Lindquist E.A."/>
            <person name="Lipzen A."/>
            <person name="Lundell T."/>
            <person name="Morin E."/>
            <person name="Murat C."/>
            <person name="Sun H."/>
            <person name="Tunlid A."/>
            <person name="Henrissat B."/>
            <person name="Grigoriev I.V."/>
            <person name="Hibbett D.S."/>
            <person name="Martin F."/>
            <person name="Nordberg H.P."/>
            <person name="Cantor M.N."/>
            <person name="Hua S.X."/>
        </authorList>
    </citation>
    <scope>NUCLEOTIDE SEQUENCE [LARGE SCALE GENOMIC DNA]</scope>
    <source>
        <strain evidence="1 2">F 1598</strain>
    </source>
</reference>
<gene>
    <name evidence="1" type="ORF">PILCRDRAFT_12841</name>
</gene>
<organism evidence="1 2">
    <name type="scientific">Piloderma croceum (strain F 1598)</name>
    <dbReference type="NCBI Taxonomy" id="765440"/>
    <lineage>
        <taxon>Eukaryota</taxon>
        <taxon>Fungi</taxon>
        <taxon>Dikarya</taxon>
        <taxon>Basidiomycota</taxon>
        <taxon>Agaricomycotina</taxon>
        <taxon>Agaricomycetes</taxon>
        <taxon>Agaricomycetidae</taxon>
        <taxon>Atheliales</taxon>
        <taxon>Atheliaceae</taxon>
        <taxon>Piloderma</taxon>
    </lineage>
</organism>
<dbReference type="Proteomes" id="UP000054166">
    <property type="component" value="Unassembled WGS sequence"/>
</dbReference>